<accession>A0A067JTM5</accession>
<evidence type="ECO:0000313" key="6">
    <source>
        <dbReference type="EMBL" id="KDP23350.1"/>
    </source>
</evidence>
<dbReference type="SUPFAM" id="SSF57667">
    <property type="entry name" value="beta-beta-alpha zinc fingers"/>
    <property type="match status" value="1"/>
</dbReference>
<dbReference type="GO" id="GO:0005689">
    <property type="term" value="C:U12-type spliceosomal complex"/>
    <property type="evidence" value="ECO:0007669"/>
    <property type="project" value="TreeGrafter"/>
</dbReference>
<protein>
    <recommendedName>
        <fullName evidence="5">C3H1-type domain-containing protein</fullName>
    </recommendedName>
</protein>
<keyword evidence="1 4" id="KW-0479">Metal-binding</keyword>
<dbReference type="PANTHER" id="PTHR16465:SF0">
    <property type="entry name" value="ZINC FINGER MATRIN-TYPE PROTEIN 5"/>
    <property type="match status" value="1"/>
</dbReference>
<dbReference type="OrthoDB" id="2417221at2759"/>
<evidence type="ECO:0000259" key="5">
    <source>
        <dbReference type="PROSITE" id="PS50103"/>
    </source>
</evidence>
<feature type="zinc finger region" description="C3H1-type" evidence="4">
    <location>
        <begin position="53"/>
        <end position="81"/>
    </location>
</feature>
<organism evidence="6 7">
    <name type="scientific">Jatropha curcas</name>
    <name type="common">Barbados nut</name>
    <dbReference type="NCBI Taxonomy" id="180498"/>
    <lineage>
        <taxon>Eukaryota</taxon>
        <taxon>Viridiplantae</taxon>
        <taxon>Streptophyta</taxon>
        <taxon>Embryophyta</taxon>
        <taxon>Tracheophyta</taxon>
        <taxon>Spermatophyta</taxon>
        <taxon>Magnoliopsida</taxon>
        <taxon>eudicotyledons</taxon>
        <taxon>Gunneridae</taxon>
        <taxon>Pentapetalae</taxon>
        <taxon>rosids</taxon>
        <taxon>fabids</taxon>
        <taxon>Malpighiales</taxon>
        <taxon>Euphorbiaceae</taxon>
        <taxon>Crotonoideae</taxon>
        <taxon>Jatropheae</taxon>
        <taxon>Jatropha</taxon>
    </lineage>
</organism>
<dbReference type="AlphaFoldDB" id="A0A067JTM5"/>
<dbReference type="InterPro" id="IPR013085">
    <property type="entry name" value="U1-CZ_Znf_C2H2"/>
</dbReference>
<dbReference type="PANTHER" id="PTHR16465">
    <property type="entry name" value="NUCLEASE-RELATED"/>
    <property type="match status" value="1"/>
</dbReference>
<dbReference type="InterPro" id="IPR036855">
    <property type="entry name" value="Znf_CCCH_sf"/>
</dbReference>
<dbReference type="Pfam" id="PF00642">
    <property type="entry name" value="zf-CCCH"/>
    <property type="match status" value="1"/>
</dbReference>
<dbReference type="STRING" id="180498.A0A067JTM5"/>
<dbReference type="Gene3D" id="3.30.160.60">
    <property type="entry name" value="Classic Zinc Finger"/>
    <property type="match status" value="1"/>
</dbReference>
<dbReference type="SUPFAM" id="SSF90229">
    <property type="entry name" value="CCCH zinc finger"/>
    <property type="match status" value="1"/>
</dbReference>
<keyword evidence="7" id="KW-1185">Reference proteome</keyword>
<dbReference type="PROSITE" id="PS50103">
    <property type="entry name" value="ZF_C3H1"/>
    <property type="match status" value="1"/>
</dbReference>
<name>A0A067JTM5_JATCU</name>
<gene>
    <name evidence="6" type="ORF">JCGZ_23183</name>
</gene>
<proteinExistence type="predicted"/>
<dbReference type="InterPro" id="IPR036236">
    <property type="entry name" value="Znf_C2H2_sf"/>
</dbReference>
<evidence type="ECO:0000256" key="3">
    <source>
        <dbReference type="ARBA" id="ARBA00022833"/>
    </source>
</evidence>
<dbReference type="EMBL" id="KK915213">
    <property type="protein sequence ID" value="KDP23350.1"/>
    <property type="molecule type" value="Genomic_DNA"/>
</dbReference>
<sequence length="154" mass="16820">MPLGKYYCDYCEKEFQDTAIARKRHLQSASHVRAKSLWYASLRSGDPSQTYADGAKGICNRFVKTGFCPYGDSCKYLHPNNSNNLQNNVGTSQAAGLMDNVQSPFIPGSQLVGGSSLPGEMLRDSMGMPWGNLPPSLKPPPEGGYLPLPFVDWG</sequence>
<feature type="domain" description="C3H1-type" evidence="5">
    <location>
        <begin position="53"/>
        <end position="81"/>
    </location>
</feature>
<keyword evidence="2 4" id="KW-0863">Zinc-finger</keyword>
<dbReference type="InterPro" id="IPR000571">
    <property type="entry name" value="Znf_CCCH"/>
</dbReference>
<dbReference type="SMART" id="SM00356">
    <property type="entry name" value="ZnF_C3H1"/>
    <property type="match status" value="1"/>
</dbReference>
<evidence type="ECO:0000256" key="2">
    <source>
        <dbReference type="ARBA" id="ARBA00022771"/>
    </source>
</evidence>
<dbReference type="GO" id="GO:0008270">
    <property type="term" value="F:zinc ion binding"/>
    <property type="evidence" value="ECO:0007669"/>
    <property type="project" value="UniProtKB-KW"/>
</dbReference>
<evidence type="ECO:0000256" key="1">
    <source>
        <dbReference type="ARBA" id="ARBA00022723"/>
    </source>
</evidence>
<reference evidence="6 7" key="1">
    <citation type="journal article" date="2014" name="PLoS ONE">
        <title>Global Analysis of Gene Expression Profiles in Physic Nut (Jatropha curcas L.) Seedlings Exposed to Salt Stress.</title>
        <authorList>
            <person name="Zhang L."/>
            <person name="Zhang C."/>
            <person name="Wu P."/>
            <person name="Chen Y."/>
            <person name="Li M."/>
            <person name="Jiang H."/>
            <person name="Wu G."/>
        </authorList>
    </citation>
    <scope>NUCLEOTIDE SEQUENCE [LARGE SCALE GENOMIC DNA]</scope>
    <source>
        <strain evidence="7">cv. GZQX0401</strain>
        <tissue evidence="6">Young leaves</tissue>
    </source>
</reference>
<dbReference type="Gene3D" id="4.10.1000.10">
    <property type="entry name" value="Zinc finger, CCCH-type"/>
    <property type="match status" value="1"/>
</dbReference>
<evidence type="ECO:0000313" key="7">
    <source>
        <dbReference type="Proteomes" id="UP000027138"/>
    </source>
</evidence>
<evidence type="ECO:0000256" key="4">
    <source>
        <dbReference type="PROSITE-ProRule" id="PRU00723"/>
    </source>
</evidence>
<keyword evidence="3 4" id="KW-0862">Zinc</keyword>
<dbReference type="Pfam" id="PF06220">
    <property type="entry name" value="zf-U1"/>
    <property type="match status" value="1"/>
</dbReference>
<dbReference type="Proteomes" id="UP000027138">
    <property type="component" value="Unassembled WGS sequence"/>
</dbReference>